<evidence type="ECO:0000256" key="3">
    <source>
        <dbReference type="ARBA" id="ARBA00022840"/>
    </source>
</evidence>
<dbReference type="NCBIfam" id="NF041082">
    <property type="entry name" value="thermosome_alpha"/>
    <property type="match status" value="1"/>
</dbReference>
<evidence type="ECO:0000256" key="2">
    <source>
        <dbReference type="ARBA" id="ARBA00022741"/>
    </source>
</evidence>
<dbReference type="PROSITE" id="PS00750">
    <property type="entry name" value="TCP1_1"/>
    <property type="match status" value="1"/>
</dbReference>
<evidence type="ECO:0000313" key="6">
    <source>
        <dbReference type="EMBL" id="KXA95891.1"/>
    </source>
</evidence>
<keyword evidence="3 5" id="KW-0067">ATP-binding</keyword>
<dbReference type="PATRIC" id="fig|1698264.3.peg.25"/>
<dbReference type="GO" id="GO:0016887">
    <property type="term" value="F:ATP hydrolysis activity"/>
    <property type="evidence" value="ECO:0007669"/>
    <property type="project" value="InterPro"/>
</dbReference>
<keyword evidence="4 5" id="KW-0143">Chaperone</keyword>
<dbReference type="SUPFAM" id="SSF54849">
    <property type="entry name" value="GroEL-intermediate domain like"/>
    <property type="match status" value="1"/>
</dbReference>
<dbReference type="InterPro" id="IPR002423">
    <property type="entry name" value="Cpn60/GroEL/TCP-1"/>
</dbReference>
<dbReference type="Pfam" id="PF00118">
    <property type="entry name" value="Cpn60_TCP1"/>
    <property type="match status" value="1"/>
</dbReference>
<sequence length="545" mass="58203">MPNGQAGSTPIFILSEGTRRQRGRDAHESNIMAARVIGDAVRSTLGPKGMDKMLVDSLGDVVITNDGATILDEMDVEHPAAKMIAEVAETQEEEVGDGTTTAVVLAAELLEKAEELLDQGIHPTVIASGFSMAAVKAQEFLEEMSREISIEDEEMLKQVAKTAMTGKKVEANIPVLADLAVKAVKQVAEKVDGGYSVDLDNIDTEKQEGGGVDDSILVDGVILSKERVHSGMPKRVEDARIALLNSPIEIKETETDSEIRVSSPDELQKFLDQEEGEIKEMVEKIVEVGANVVICQKGIDDLAQHFLAKKGLFAIRRAKKSDMERLAHATGGKIVTNIDDLSPEDMGKAGLVEERKISGEEMTFVEECENPKAVSILVRGGTEHIVDEAERSMDDAVSVIAKSIESGKIVTGGGATEIELAMKVSNYADSIGGKEALAVRSFADAVESIARFLAENAGLDPIDTVVELRSKHEEGNSQYGLDVYSGEVKDMFKEGVIEPLPVKTQAVSSGSEAAVMILRIDDVIAAKGEEFGGGGEGPEGMPGGM</sequence>
<dbReference type="PROSITE" id="PS00751">
    <property type="entry name" value="TCP1_2"/>
    <property type="match status" value="1"/>
</dbReference>
<dbReference type="Gene3D" id="3.30.260.10">
    <property type="entry name" value="TCP-1-like chaperonin intermediate domain"/>
    <property type="match status" value="1"/>
</dbReference>
<dbReference type="SUPFAM" id="SSF52029">
    <property type="entry name" value="GroEL apical domain-like"/>
    <property type="match status" value="1"/>
</dbReference>
<dbReference type="InterPro" id="IPR027409">
    <property type="entry name" value="GroEL-like_apical_dom_sf"/>
</dbReference>
<dbReference type="InterPro" id="IPR027413">
    <property type="entry name" value="GROEL-like_equatorial_sf"/>
</dbReference>
<dbReference type="InterPro" id="IPR027410">
    <property type="entry name" value="TCP-1-like_intermed_sf"/>
</dbReference>
<dbReference type="InterPro" id="IPR053374">
    <property type="entry name" value="TCP-1_chaperonin"/>
</dbReference>
<keyword evidence="2 5" id="KW-0547">Nucleotide-binding</keyword>
<dbReference type="Gene3D" id="1.10.560.10">
    <property type="entry name" value="GroEL-like equatorial domain"/>
    <property type="match status" value="1"/>
</dbReference>
<dbReference type="SUPFAM" id="SSF48592">
    <property type="entry name" value="GroEL equatorial domain-like"/>
    <property type="match status" value="1"/>
</dbReference>
<evidence type="ECO:0000256" key="4">
    <source>
        <dbReference type="ARBA" id="ARBA00023186"/>
    </source>
</evidence>
<gene>
    <name evidence="6" type="ORF">AKJ65_00120</name>
</gene>
<dbReference type="Gene3D" id="3.50.7.10">
    <property type="entry name" value="GroEL"/>
    <property type="match status" value="1"/>
</dbReference>
<reference evidence="6 7" key="1">
    <citation type="journal article" date="2016" name="Sci. Rep.">
        <title>Metabolic traits of an uncultured archaeal lineage -MSBL1- from brine pools of the Red Sea.</title>
        <authorList>
            <person name="Mwirichia R."/>
            <person name="Alam I."/>
            <person name="Rashid M."/>
            <person name="Vinu M."/>
            <person name="Ba-Alawi W."/>
            <person name="Anthony Kamau A."/>
            <person name="Kamanda Ngugi D."/>
            <person name="Goker M."/>
            <person name="Klenk H.P."/>
            <person name="Bajic V."/>
            <person name="Stingl U."/>
        </authorList>
    </citation>
    <scope>NUCLEOTIDE SEQUENCE [LARGE SCALE GENOMIC DNA]</scope>
    <source>
        <strain evidence="6">SCGC-AAA259E19</strain>
    </source>
</reference>
<organism evidence="6 7">
    <name type="scientific">candidate division MSBL1 archaeon SCGC-AAA259E19</name>
    <dbReference type="NCBI Taxonomy" id="1698264"/>
    <lineage>
        <taxon>Archaea</taxon>
        <taxon>Methanobacteriati</taxon>
        <taxon>Methanobacteriota</taxon>
        <taxon>candidate division MSBL1</taxon>
    </lineage>
</organism>
<dbReference type="CDD" id="cd03343">
    <property type="entry name" value="cpn60"/>
    <property type="match status" value="1"/>
</dbReference>
<accession>A0A133UNZ8</accession>
<dbReference type="PRINTS" id="PR00304">
    <property type="entry name" value="TCOMPLEXTCP1"/>
</dbReference>
<comment type="similarity">
    <text evidence="1 5">Belongs to the TCP-1 chaperonin family.</text>
</comment>
<dbReference type="GO" id="GO:0051082">
    <property type="term" value="F:unfolded protein binding"/>
    <property type="evidence" value="ECO:0007669"/>
    <property type="project" value="InterPro"/>
</dbReference>
<dbReference type="NCBIfam" id="NF041083">
    <property type="entry name" value="thermosome_beta"/>
    <property type="match status" value="1"/>
</dbReference>
<dbReference type="InterPro" id="IPR017998">
    <property type="entry name" value="Chaperone_TCP-1"/>
</dbReference>
<dbReference type="PANTHER" id="PTHR11353">
    <property type="entry name" value="CHAPERONIN"/>
    <property type="match status" value="1"/>
</dbReference>
<evidence type="ECO:0000313" key="7">
    <source>
        <dbReference type="Proteomes" id="UP000070284"/>
    </source>
</evidence>
<evidence type="ECO:0000256" key="5">
    <source>
        <dbReference type="RuleBase" id="RU004187"/>
    </source>
</evidence>
<dbReference type="AlphaFoldDB" id="A0A133UNZ8"/>
<dbReference type="PROSITE" id="PS00995">
    <property type="entry name" value="TCP1_3"/>
    <property type="match status" value="1"/>
</dbReference>
<comment type="caution">
    <text evidence="6">The sequence shown here is derived from an EMBL/GenBank/DDBJ whole genome shotgun (WGS) entry which is preliminary data.</text>
</comment>
<dbReference type="GO" id="GO:0140662">
    <property type="term" value="F:ATP-dependent protein folding chaperone"/>
    <property type="evidence" value="ECO:0007669"/>
    <property type="project" value="InterPro"/>
</dbReference>
<dbReference type="GO" id="GO:0005524">
    <property type="term" value="F:ATP binding"/>
    <property type="evidence" value="ECO:0007669"/>
    <property type="project" value="UniProtKB-KW"/>
</dbReference>
<dbReference type="EMBL" id="LHXO01000001">
    <property type="protein sequence ID" value="KXA95891.1"/>
    <property type="molecule type" value="Genomic_DNA"/>
</dbReference>
<name>A0A133UNZ8_9EURY</name>
<proteinExistence type="inferred from homology"/>
<dbReference type="Proteomes" id="UP000070284">
    <property type="component" value="Unassembled WGS sequence"/>
</dbReference>
<keyword evidence="7" id="KW-1185">Reference proteome</keyword>
<dbReference type="InterPro" id="IPR012714">
    <property type="entry name" value="Thermosome_arc"/>
</dbReference>
<dbReference type="InterPro" id="IPR054827">
    <property type="entry name" value="thermosome_alpha"/>
</dbReference>
<dbReference type="NCBIfam" id="TIGR02339">
    <property type="entry name" value="thermosome_arch"/>
    <property type="match status" value="1"/>
</dbReference>
<evidence type="ECO:0000256" key="1">
    <source>
        <dbReference type="ARBA" id="ARBA00008020"/>
    </source>
</evidence>
<dbReference type="InterPro" id="IPR002194">
    <property type="entry name" value="Chaperonin_TCP-1_CS"/>
</dbReference>
<protein>
    <submittedName>
        <fullName evidence="6">Thermosome subunit</fullName>
    </submittedName>
</protein>